<reference evidence="3" key="1">
    <citation type="submission" date="2018-07" db="EMBL/GenBank/DDBJ databases">
        <authorList>
            <person name="Quirk P.G."/>
            <person name="Krulwich T.A."/>
        </authorList>
    </citation>
    <scope>NUCLEOTIDE SEQUENCE</scope>
</reference>
<dbReference type="InterPro" id="IPR003591">
    <property type="entry name" value="Leu-rich_rpt_typical-subtyp"/>
</dbReference>
<protein>
    <submittedName>
        <fullName evidence="3">CSON008652 protein</fullName>
    </submittedName>
</protein>
<keyword evidence="1" id="KW-0433">Leucine-rich repeat</keyword>
<dbReference type="VEuPathDB" id="VectorBase:CSON008652"/>
<dbReference type="InterPro" id="IPR001611">
    <property type="entry name" value="Leu-rich_rpt"/>
</dbReference>
<dbReference type="Gene3D" id="3.80.10.10">
    <property type="entry name" value="Ribonuclease Inhibitor"/>
    <property type="match status" value="3"/>
</dbReference>
<gene>
    <name evidence="3" type="primary">CSON008652</name>
</gene>
<dbReference type="PROSITE" id="PS51450">
    <property type="entry name" value="LRR"/>
    <property type="match status" value="2"/>
</dbReference>
<evidence type="ECO:0000313" key="3">
    <source>
        <dbReference type="EMBL" id="SSX23296.1"/>
    </source>
</evidence>
<dbReference type="AlphaFoldDB" id="A0A336LYY9"/>
<proteinExistence type="predicted"/>
<dbReference type="PRINTS" id="PR00019">
    <property type="entry name" value="LEURICHRPT"/>
</dbReference>
<name>A0A336LYY9_CULSO</name>
<organism evidence="3">
    <name type="scientific">Culicoides sonorensis</name>
    <name type="common">Biting midge</name>
    <dbReference type="NCBI Taxonomy" id="179676"/>
    <lineage>
        <taxon>Eukaryota</taxon>
        <taxon>Metazoa</taxon>
        <taxon>Ecdysozoa</taxon>
        <taxon>Arthropoda</taxon>
        <taxon>Hexapoda</taxon>
        <taxon>Insecta</taxon>
        <taxon>Pterygota</taxon>
        <taxon>Neoptera</taxon>
        <taxon>Endopterygota</taxon>
        <taxon>Diptera</taxon>
        <taxon>Nematocera</taxon>
        <taxon>Chironomoidea</taxon>
        <taxon>Ceratopogonidae</taxon>
        <taxon>Ceratopogoninae</taxon>
        <taxon>Culicoides</taxon>
        <taxon>Monoculicoides</taxon>
    </lineage>
</organism>
<accession>A0A336LYY9</accession>
<dbReference type="PANTHER" id="PTHR24366">
    <property type="entry name" value="IG(IMMUNOGLOBULIN) AND LRR(LEUCINE RICH REPEAT) DOMAINS"/>
    <property type="match status" value="1"/>
</dbReference>
<evidence type="ECO:0000256" key="1">
    <source>
        <dbReference type="ARBA" id="ARBA00022614"/>
    </source>
</evidence>
<dbReference type="Pfam" id="PF13855">
    <property type="entry name" value="LRR_8"/>
    <property type="match status" value="3"/>
</dbReference>
<dbReference type="InterPro" id="IPR032675">
    <property type="entry name" value="LRR_dom_sf"/>
</dbReference>
<dbReference type="OMA" id="INTLYHW"/>
<dbReference type="EMBL" id="UFQT01000328">
    <property type="protein sequence ID" value="SSX23296.1"/>
    <property type="molecule type" value="Genomic_DNA"/>
</dbReference>
<dbReference type="PANTHER" id="PTHR24366:SF170">
    <property type="entry name" value="RE50361P"/>
    <property type="match status" value="1"/>
</dbReference>
<sequence length="443" mass="50643">MKNFNSICFKNNKKLSSFFIITILLSTLISTIKCSSFCDFCQCYDDRASSLFIENDDIDEMFHVVNCNGEQLINKNALTTSYKMQTLEWPLTEKRIIGYFNHLNLTVLPKLEHAPSNKVIVLNFDDNLIETIGTKPFQYFENLVEISLRNNFISDLPKDLLYGLRKLDHLNLSNNSITFVREDFIPDSLQLKSIDLSHNSIKSLSSDIIQGLQTVEQINLNHNEIYVIKSGGSQGKTKWRNLNLSGNKLKVLTDLSLIDFPELTKLDLSHNGLVNIERDTFVNLSLLEKLDLSANELHGVVMKLPESLDKIKLGNNSLRLWPLEHTPKNLRYLDVHGNELTELFNGQDVVPHLKVLNISRNVIDIFPLINFTHLSILDLSYNAFTEVPKHLPKYAPLLEELIMDNNPLSSLKLGERMRLSKLSFKNMPFIESIDAFTFSNVGK</sequence>
<keyword evidence="2" id="KW-0677">Repeat</keyword>
<dbReference type="SMART" id="SM00369">
    <property type="entry name" value="LRR_TYP"/>
    <property type="match status" value="8"/>
</dbReference>
<dbReference type="SUPFAM" id="SSF52058">
    <property type="entry name" value="L domain-like"/>
    <property type="match status" value="1"/>
</dbReference>
<evidence type="ECO:0000256" key="2">
    <source>
        <dbReference type="ARBA" id="ARBA00022737"/>
    </source>
</evidence>